<reference evidence="10 11" key="1">
    <citation type="submission" date="2020-02" db="EMBL/GenBank/DDBJ databases">
        <authorList>
            <person name="Li X.-J."/>
            <person name="Feng X.-M."/>
        </authorList>
    </citation>
    <scope>NUCLEOTIDE SEQUENCE [LARGE SCALE GENOMIC DNA]</scope>
    <source>
        <strain evidence="10 11">CGMCC 4.7225</strain>
    </source>
</reference>
<feature type="transmembrane region" description="Helical" evidence="9">
    <location>
        <begin position="194"/>
        <end position="216"/>
    </location>
</feature>
<evidence type="ECO:0000256" key="9">
    <source>
        <dbReference type="SAM" id="Phobius"/>
    </source>
</evidence>
<feature type="transmembrane region" description="Helical" evidence="9">
    <location>
        <begin position="585"/>
        <end position="606"/>
    </location>
</feature>
<dbReference type="Gene3D" id="1.10.3470.10">
    <property type="entry name" value="ABC transporter involved in vitamin B12 uptake, BtuC"/>
    <property type="match status" value="2"/>
</dbReference>
<keyword evidence="4" id="KW-1003">Cell membrane</keyword>
<dbReference type="PANTHER" id="PTHR30472:SF37">
    <property type="entry name" value="FE(3+) DICITRATE TRANSPORT SYSTEM PERMEASE PROTEIN FECD-RELATED"/>
    <property type="match status" value="1"/>
</dbReference>
<feature type="transmembrane region" description="Helical" evidence="9">
    <location>
        <begin position="458"/>
        <end position="479"/>
    </location>
</feature>
<feature type="compositionally biased region" description="Low complexity" evidence="8">
    <location>
        <begin position="32"/>
        <end position="41"/>
    </location>
</feature>
<feature type="transmembrane region" description="Helical" evidence="9">
    <location>
        <begin position="704"/>
        <end position="721"/>
    </location>
</feature>
<dbReference type="FunFam" id="1.10.3470.10:FF:000001">
    <property type="entry name" value="Vitamin B12 ABC transporter permease BtuC"/>
    <property type="match status" value="1"/>
</dbReference>
<feature type="transmembrane region" description="Helical" evidence="9">
    <location>
        <begin position="486"/>
        <end position="506"/>
    </location>
</feature>
<evidence type="ECO:0000313" key="11">
    <source>
        <dbReference type="Proteomes" id="UP000469185"/>
    </source>
</evidence>
<evidence type="ECO:0000256" key="8">
    <source>
        <dbReference type="SAM" id="MobiDB-lite"/>
    </source>
</evidence>
<name>A0A6N9YTL3_9ACTN</name>
<evidence type="ECO:0000256" key="2">
    <source>
        <dbReference type="ARBA" id="ARBA00007935"/>
    </source>
</evidence>
<feature type="transmembrane region" description="Helical" evidence="9">
    <location>
        <begin position="140"/>
        <end position="160"/>
    </location>
</feature>
<feature type="transmembrane region" description="Helical" evidence="9">
    <location>
        <begin position="404"/>
        <end position="425"/>
    </location>
</feature>
<feature type="transmembrane region" description="Helical" evidence="9">
    <location>
        <begin position="671"/>
        <end position="692"/>
    </location>
</feature>
<protein>
    <submittedName>
        <fullName evidence="10">Iron ABC transporter permease</fullName>
    </submittedName>
</protein>
<keyword evidence="5 9" id="KW-0812">Transmembrane</keyword>
<feature type="transmembrane region" description="Helical" evidence="9">
    <location>
        <begin position="512"/>
        <end position="531"/>
    </location>
</feature>
<dbReference type="NCBIfam" id="NF007867">
    <property type="entry name" value="PRK10577.1-3"/>
    <property type="match status" value="1"/>
</dbReference>
<dbReference type="Proteomes" id="UP000469185">
    <property type="component" value="Unassembled WGS sequence"/>
</dbReference>
<evidence type="ECO:0000256" key="5">
    <source>
        <dbReference type="ARBA" id="ARBA00022692"/>
    </source>
</evidence>
<comment type="similarity">
    <text evidence="2">Belongs to the binding-protein-dependent transport system permease family. FecCD subfamily.</text>
</comment>
<sequence length="725" mass="73400">MRRGSAPTPHTGSRKERGSPAPSSDLRITHDAGPPSSAGAPEPVLTGPVRRLRVATLLTSGVVACVLLAAVHVTQGTAAVNAFDVLGLLFGSDDQAAANILTASRLPRVLAGLTVGFALGIAGALLQSLARNSLASPDTLAVNAGAHFAVVLAAVIGLALPTLFAGALATIGGLTAVGLVLVLSAGGASGPTRLILAGSATTLALHALTMVLLLLFEQETTGLFAWGSGSLVQSNLDAVRQMSLVIVVAAAAAIAIGHRLDILALGDDTAATLGVAVRRTRLTVTLLAVVLAAAAVTIAGPIGFVGLCAPAIVRLLAPRVPGLFRHRVLLPASGLAGIVIVLGADVLVRAVVNAQAGVDIPTGVVTTVFGAAVLVTLARRQRDSGPTRRPPAARTGQSRSRRRFWLVLASCVAVLSAASVAALLLGDTVLLTGDVVNWINGESGRAITFVLDARFPRVAAALLAGAALALSGVAVQAVCRNPLAEPGLLGITAGAGIGAVSLLTFVPTAGVLMLSSVAGAAALLTFGLVYALAWRGGLNSDRLVLIGIGVWSGGSAIITFIIVYSDPWNVAKALTWMSGSTYGRTLPQVMPLVIALAVLIPVVVLARRELDLLSLDDDTPRVLGVRLEGTRLVILVGAALLASTAVSAVGVIGFVGLVAPHAARALVGARHARVIPVALLLGAILVSLADTIGRTVISPAQIPAGLLTAMVGTPYFVWLLWRSRA</sequence>
<keyword evidence="3" id="KW-0813">Transport</keyword>
<feature type="transmembrane region" description="Helical" evidence="9">
    <location>
        <begin position="286"/>
        <end position="316"/>
    </location>
</feature>
<dbReference type="SUPFAM" id="SSF81345">
    <property type="entry name" value="ABC transporter involved in vitamin B12 uptake, BtuC"/>
    <property type="match status" value="2"/>
</dbReference>
<dbReference type="RefSeq" id="WP_163820961.1">
    <property type="nucleotide sequence ID" value="NZ_JAAGOB010000017.1"/>
</dbReference>
<keyword evidence="6 9" id="KW-1133">Transmembrane helix</keyword>
<evidence type="ECO:0000313" key="10">
    <source>
        <dbReference type="EMBL" id="NED98168.1"/>
    </source>
</evidence>
<feature type="transmembrane region" description="Helical" evidence="9">
    <location>
        <begin position="167"/>
        <end position="188"/>
    </location>
</feature>
<keyword evidence="7 9" id="KW-0472">Membrane</keyword>
<organism evidence="10 11">
    <name type="scientific">Phytoactinopolyspora alkaliphila</name>
    <dbReference type="NCBI Taxonomy" id="1783498"/>
    <lineage>
        <taxon>Bacteria</taxon>
        <taxon>Bacillati</taxon>
        <taxon>Actinomycetota</taxon>
        <taxon>Actinomycetes</taxon>
        <taxon>Jiangellales</taxon>
        <taxon>Jiangellaceae</taxon>
        <taxon>Phytoactinopolyspora</taxon>
    </lineage>
</organism>
<feature type="transmembrane region" description="Helical" evidence="9">
    <location>
        <begin position="360"/>
        <end position="378"/>
    </location>
</feature>
<accession>A0A6N9YTL3</accession>
<dbReference type="PANTHER" id="PTHR30472">
    <property type="entry name" value="FERRIC ENTEROBACTIN TRANSPORT SYSTEM PERMEASE PROTEIN"/>
    <property type="match status" value="1"/>
</dbReference>
<evidence type="ECO:0000256" key="1">
    <source>
        <dbReference type="ARBA" id="ARBA00004651"/>
    </source>
</evidence>
<feature type="transmembrane region" description="Helical" evidence="9">
    <location>
        <begin position="109"/>
        <end position="128"/>
    </location>
</feature>
<dbReference type="EMBL" id="JAAGOB010000017">
    <property type="protein sequence ID" value="NED98168.1"/>
    <property type="molecule type" value="Genomic_DNA"/>
</dbReference>
<evidence type="ECO:0000256" key="4">
    <source>
        <dbReference type="ARBA" id="ARBA00022475"/>
    </source>
</evidence>
<feature type="transmembrane region" description="Helical" evidence="9">
    <location>
        <begin position="632"/>
        <end position="659"/>
    </location>
</feature>
<dbReference type="CDD" id="cd06550">
    <property type="entry name" value="TM_ABC_iron-siderophores_like"/>
    <property type="match status" value="2"/>
</dbReference>
<comment type="caution">
    <text evidence="10">The sequence shown here is derived from an EMBL/GenBank/DDBJ whole genome shotgun (WGS) entry which is preliminary data.</text>
</comment>
<proteinExistence type="inferred from homology"/>
<evidence type="ECO:0000256" key="6">
    <source>
        <dbReference type="ARBA" id="ARBA00022989"/>
    </source>
</evidence>
<dbReference type="GO" id="GO:0022857">
    <property type="term" value="F:transmembrane transporter activity"/>
    <property type="evidence" value="ECO:0007669"/>
    <property type="project" value="InterPro"/>
</dbReference>
<evidence type="ECO:0000256" key="7">
    <source>
        <dbReference type="ARBA" id="ARBA00023136"/>
    </source>
</evidence>
<dbReference type="AlphaFoldDB" id="A0A6N9YTL3"/>
<feature type="transmembrane region" description="Helical" evidence="9">
    <location>
        <begin position="543"/>
        <end position="565"/>
    </location>
</feature>
<dbReference type="GO" id="GO:0033214">
    <property type="term" value="P:siderophore-iron import into cell"/>
    <property type="evidence" value="ECO:0007669"/>
    <property type="project" value="TreeGrafter"/>
</dbReference>
<comment type="subcellular location">
    <subcellularLocation>
        <location evidence="1">Cell membrane</location>
        <topology evidence="1">Multi-pass membrane protein</topology>
    </subcellularLocation>
</comment>
<keyword evidence="11" id="KW-1185">Reference proteome</keyword>
<feature type="region of interest" description="Disordered" evidence="8">
    <location>
        <begin position="1"/>
        <end position="44"/>
    </location>
</feature>
<feature type="transmembrane region" description="Helical" evidence="9">
    <location>
        <begin position="328"/>
        <end position="348"/>
    </location>
</feature>
<dbReference type="InterPro" id="IPR000522">
    <property type="entry name" value="ABC_transptr_permease_BtuC"/>
</dbReference>
<dbReference type="Pfam" id="PF01032">
    <property type="entry name" value="FecCD"/>
    <property type="match status" value="2"/>
</dbReference>
<dbReference type="InterPro" id="IPR037294">
    <property type="entry name" value="ABC_BtuC-like"/>
</dbReference>
<dbReference type="GO" id="GO:0005886">
    <property type="term" value="C:plasma membrane"/>
    <property type="evidence" value="ECO:0007669"/>
    <property type="project" value="UniProtKB-SubCell"/>
</dbReference>
<evidence type="ECO:0000256" key="3">
    <source>
        <dbReference type="ARBA" id="ARBA00022448"/>
    </source>
</evidence>
<gene>
    <name evidence="10" type="ORF">G1H11_22980</name>
</gene>